<proteinExistence type="predicted"/>
<keyword evidence="4" id="KW-1185">Reference proteome</keyword>
<gene>
    <name evidence="3" type="ORF">R9X50_00519000</name>
</gene>
<evidence type="ECO:0000313" key="4">
    <source>
        <dbReference type="Proteomes" id="UP001303373"/>
    </source>
</evidence>
<evidence type="ECO:0000256" key="1">
    <source>
        <dbReference type="SAM" id="MobiDB-lite"/>
    </source>
</evidence>
<dbReference type="AlphaFoldDB" id="A0AAQ3MCB2"/>
<feature type="compositionally biased region" description="Low complexity" evidence="1">
    <location>
        <begin position="189"/>
        <end position="217"/>
    </location>
</feature>
<evidence type="ECO:0000313" key="3">
    <source>
        <dbReference type="EMBL" id="WPH02327.1"/>
    </source>
</evidence>
<evidence type="ECO:0000256" key="2">
    <source>
        <dbReference type="SAM" id="Phobius"/>
    </source>
</evidence>
<sequence>MLLPDLRIAPTPSPRLPITQAALLEDRILKRTLDTCGWISGNSASPIACPAGYSCQANILGRFACCNAIQCSADWFTCQAHDQAPICGGLDQSICSSIFTSILTCGSEAPFCVTYQLSSSLDAATTINSLGCATTSGPILVLGSITNAGSGGTTTQQTAQPSVVNTIASSTNVFTSPITTIGSTTTDSTAIDSTTTRSTTTGSTTTGSTTNFESSSTGASTTKVHVSTTVIVVIVVLGIVLLAVIGLGICICQKCMRRRRTESYQTRVPSGPGEFEPEPTELSDSVSRTSHWVDNSGPHAYENVPALPPRSDYSGTTTYGGHRT</sequence>
<feature type="transmembrane region" description="Helical" evidence="2">
    <location>
        <begin position="230"/>
        <end position="252"/>
    </location>
</feature>
<dbReference type="EMBL" id="CP138587">
    <property type="protein sequence ID" value="WPH02327.1"/>
    <property type="molecule type" value="Genomic_DNA"/>
</dbReference>
<feature type="compositionally biased region" description="Polar residues" evidence="1">
    <location>
        <begin position="282"/>
        <end position="293"/>
    </location>
</feature>
<feature type="region of interest" description="Disordered" evidence="1">
    <location>
        <begin position="263"/>
        <end position="324"/>
    </location>
</feature>
<feature type="region of interest" description="Disordered" evidence="1">
    <location>
        <begin position="189"/>
        <end position="219"/>
    </location>
</feature>
<keyword evidence="2" id="KW-0812">Transmembrane</keyword>
<organism evidence="3 4">
    <name type="scientific">Acrodontium crateriforme</name>
    <dbReference type="NCBI Taxonomy" id="150365"/>
    <lineage>
        <taxon>Eukaryota</taxon>
        <taxon>Fungi</taxon>
        <taxon>Dikarya</taxon>
        <taxon>Ascomycota</taxon>
        <taxon>Pezizomycotina</taxon>
        <taxon>Dothideomycetes</taxon>
        <taxon>Dothideomycetidae</taxon>
        <taxon>Mycosphaerellales</taxon>
        <taxon>Teratosphaeriaceae</taxon>
        <taxon>Acrodontium</taxon>
    </lineage>
</organism>
<feature type="compositionally biased region" description="Polar residues" evidence="1">
    <location>
        <begin position="313"/>
        <end position="324"/>
    </location>
</feature>
<protein>
    <submittedName>
        <fullName evidence="3">Uncharacterized protein</fullName>
    </submittedName>
</protein>
<name>A0AAQ3MCB2_9PEZI</name>
<dbReference type="Proteomes" id="UP001303373">
    <property type="component" value="Chromosome 8"/>
</dbReference>
<accession>A0AAQ3MCB2</accession>
<keyword evidence="2" id="KW-1133">Transmembrane helix</keyword>
<reference evidence="3 4" key="1">
    <citation type="submission" date="2023-11" db="EMBL/GenBank/DDBJ databases">
        <title>An acidophilic fungus is an integral part of prey digestion in a carnivorous sundew plant.</title>
        <authorList>
            <person name="Tsai I.J."/>
        </authorList>
    </citation>
    <scope>NUCLEOTIDE SEQUENCE [LARGE SCALE GENOMIC DNA]</scope>
    <source>
        <strain evidence="3">169a</strain>
    </source>
</reference>
<keyword evidence="2" id="KW-0472">Membrane</keyword>